<keyword evidence="12" id="KW-1185">Reference proteome</keyword>
<proteinExistence type="predicted"/>
<reference evidence="3 8" key="1">
    <citation type="journal article" date="2014" name="Genome Announc.">
        <title>Complete Genome Sequence of the Model Rhizosphere Strain Azospirillum brasilense Az39, Successfully Applied in Agriculture.</title>
        <authorList>
            <person name="Rivera D."/>
            <person name="Revale S."/>
            <person name="Molina R."/>
            <person name="Gualpa J."/>
            <person name="Puente M."/>
            <person name="Maroniche G."/>
            <person name="Paris G."/>
            <person name="Baker D."/>
            <person name="Clavijo B."/>
            <person name="McLay K."/>
            <person name="Spaepen S."/>
            <person name="Perticari A."/>
            <person name="Vazquez M."/>
            <person name="Wisniewski-Dye F."/>
            <person name="Watkins C."/>
            <person name="Martinez-Abarca F."/>
            <person name="Vanderleyden J."/>
            <person name="Cassan F."/>
        </authorList>
    </citation>
    <scope>NUCLEOTIDE SEQUENCE [LARGE SCALE GENOMIC DNA]</scope>
    <source>
        <strain evidence="3 8">Az39</strain>
    </source>
</reference>
<dbReference type="KEGG" id="abq:ABAZ39_04955"/>
<evidence type="ECO:0000259" key="2">
    <source>
        <dbReference type="Pfam" id="PF16998"/>
    </source>
</evidence>
<evidence type="ECO:0000313" key="10">
    <source>
        <dbReference type="Proteomes" id="UP000298595"/>
    </source>
</evidence>
<reference evidence="6 9" key="2">
    <citation type="submission" date="2018-01" db="EMBL/GenBank/DDBJ databases">
        <title>Whole genome sequence of Azospirillum brasilense REC3 isolated from strawberry roots.</title>
        <authorList>
            <person name="Fontana C.A."/>
            <person name="Salazar S.M."/>
            <person name="Bassi D."/>
            <person name="Puglisi E."/>
            <person name="Lovaisa N.C."/>
            <person name="Toffoli L.M."/>
            <person name="Pedraza R."/>
            <person name="Cocconcelli P.S."/>
        </authorList>
    </citation>
    <scope>NUCLEOTIDE SEQUENCE [LARGE SCALE GENOMIC DNA]</scope>
    <source>
        <strain evidence="6 9">REC3</strain>
    </source>
</reference>
<evidence type="ECO:0000256" key="1">
    <source>
        <dbReference type="SAM" id="SignalP"/>
    </source>
</evidence>
<dbReference type="OrthoDB" id="5402098at2"/>
<reference evidence="5 12" key="5">
    <citation type="submission" date="2024-11" db="EMBL/GenBank/DDBJ databases">
        <title>Draft genome sequences of two bacteria associated to sugarcane roots in Colombia.</title>
        <authorList>
            <person name="Pardo-Diaz S."/>
            <person name="Masmela-Mendoza J."/>
            <person name="Delgadillo-Duran P."/>
            <person name="Bautista E.J."/>
            <person name="Rojas-Tapias D.F."/>
        </authorList>
    </citation>
    <scope>NUCLEOTIDE SEQUENCE [LARGE SCALE GENOMIC DNA]</scope>
    <source>
        <strain evidence="5 12">Ap18</strain>
    </source>
</reference>
<reference evidence="7 10" key="3">
    <citation type="submission" date="2018-09" db="EMBL/GenBank/DDBJ databases">
        <title>Whole genome based analysis of evolution and adaptive divergence in Indian and Brazilian strains of Azospirillum brasilense.</title>
        <authorList>
            <person name="Singh C."/>
            <person name="Tripathi A.K."/>
        </authorList>
    </citation>
    <scope>NUCLEOTIDE SEQUENCE [LARGE SCALE GENOMIC DNA]</scope>
    <source>
        <strain evidence="7 10">MTCC4035</strain>
    </source>
</reference>
<dbReference type="AlphaFoldDB" id="A0A060DF90"/>
<dbReference type="EMBL" id="VEWN01000001">
    <property type="protein sequence ID" value="KAA1058681.1"/>
    <property type="molecule type" value="Genomic_DNA"/>
</dbReference>
<evidence type="ECO:0000313" key="12">
    <source>
        <dbReference type="Proteomes" id="UP001628281"/>
    </source>
</evidence>
<evidence type="ECO:0000313" key="9">
    <source>
        <dbReference type="Proteomes" id="UP000236268"/>
    </source>
</evidence>
<dbReference type="PROSITE" id="PS51257">
    <property type="entry name" value="PROKAR_LIPOPROTEIN"/>
    <property type="match status" value="1"/>
</dbReference>
<dbReference type="KEGG" id="aare:D3093_04290"/>
<keyword evidence="1" id="KW-0732">Signal</keyword>
<evidence type="ECO:0000313" key="3">
    <source>
        <dbReference type="EMBL" id="AIB11370.1"/>
    </source>
</evidence>
<feature type="chain" id="PRO_5014214708" evidence="1">
    <location>
        <begin position="26"/>
        <end position="151"/>
    </location>
</feature>
<evidence type="ECO:0000313" key="8">
    <source>
        <dbReference type="Proteomes" id="UP000027186"/>
    </source>
</evidence>
<evidence type="ECO:0000313" key="6">
    <source>
        <dbReference type="EMBL" id="PNR00582.1"/>
    </source>
</evidence>
<dbReference type="EMBL" id="CP007793">
    <property type="protein sequence ID" value="AIB11370.1"/>
    <property type="molecule type" value="Genomic_DNA"/>
</dbReference>
<feature type="domain" description="Surface antigen" evidence="2">
    <location>
        <begin position="68"/>
        <end position="149"/>
    </location>
</feature>
<dbReference type="InterPro" id="IPR032635">
    <property type="entry name" value="Anti_2"/>
</dbReference>
<organism evidence="3 8">
    <name type="scientific">Azospirillum argentinense</name>
    <dbReference type="NCBI Taxonomy" id="2970906"/>
    <lineage>
        <taxon>Bacteria</taxon>
        <taxon>Pseudomonadati</taxon>
        <taxon>Pseudomonadota</taxon>
        <taxon>Alphaproteobacteria</taxon>
        <taxon>Rhodospirillales</taxon>
        <taxon>Azospirillaceae</taxon>
        <taxon>Azospirillum</taxon>
    </lineage>
</organism>
<dbReference type="RefSeq" id="WP_035674078.1">
    <property type="nucleotide sequence ID" value="NZ_CP007793.1"/>
</dbReference>
<dbReference type="Proteomes" id="UP000325333">
    <property type="component" value="Unassembled WGS sequence"/>
</dbReference>
<dbReference type="Proteomes" id="UP000236268">
    <property type="component" value="Unassembled WGS sequence"/>
</dbReference>
<evidence type="ECO:0000313" key="7">
    <source>
        <dbReference type="EMBL" id="QCN94543.1"/>
    </source>
</evidence>
<evidence type="ECO:0000313" key="11">
    <source>
        <dbReference type="Proteomes" id="UP000325333"/>
    </source>
</evidence>
<dbReference type="EMBL" id="JBJLSN010000008">
    <property type="protein sequence ID" value="MFL7901167.1"/>
    <property type="molecule type" value="Genomic_DNA"/>
</dbReference>
<dbReference type="Proteomes" id="UP000298595">
    <property type="component" value="Chromosome"/>
</dbReference>
<gene>
    <name evidence="3" type="ORF">ABAZ39_04955</name>
    <name evidence="5" type="ORF">ACJ41P_08540</name>
    <name evidence="6" type="ORF">C1S70_00230</name>
    <name evidence="7" type="ORF">D3093_04290</name>
    <name evidence="4" type="ORF">FH063_000881</name>
</gene>
<name>A0A060DF90_9PROT</name>
<dbReference type="GeneID" id="56449360"/>
<dbReference type="EMBL" id="POWG01000001">
    <property type="protein sequence ID" value="PNR00582.1"/>
    <property type="molecule type" value="Genomic_DNA"/>
</dbReference>
<dbReference type="Proteomes" id="UP001628281">
    <property type="component" value="Unassembled WGS sequence"/>
</dbReference>
<dbReference type="EMBL" id="CP032321">
    <property type="protein sequence ID" value="QCN94543.1"/>
    <property type="molecule type" value="Genomic_DNA"/>
</dbReference>
<evidence type="ECO:0000313" key="5">
    <source>
        <dbReference type="EMBL" id="MFL7901167.1"/>
    </source>
</evidence>
<dbReference type="Proteomes" id="UP000027186">
    <property type="component" value="Chromosome"/>
</dbReference>
<evidence type="ECO:0000313" key="4">
    <source>
        <dbReference type="EMBL" id="KAA1058681.1"/>
    </source>
</evidence>
<accession>A0A5B0L323</accession>
<feature type="signal peptide" evidence="1">
    <location>
        <begin position="1"/>
        <end position="25"/>
    </location>
</feature>
<sequence length="151" mass="15381">MFVKKLVPAAMAIALLAGCVSTSQEATKNAETVGGRISSTYGNASGKVASSGTGPLLGAFIGGAAIQPSDAAAAETAAKRAYAAPVGDKIGWTNPATGHYGSLTTTREGYNNAGQYCREFHQTVTTKSQTELAYGTACKQADGTWKIVANS</sequence>
<accession>A0A060DF90</accession>
<protein>
    <submittedName>
        <fullName evidence="3">Membrane protein</fullName>
    </submittedName>
    <submittedName>
        <fullName evidence="5">RT0821/Lpp0805 family surface protein</fullName>
    </submittedName>
</protein>
<reference evidence="4 11" key="4">
    <citation type="submission" date="2019-07" db="EMBL/GenBank/DDBJ databases">
        <title>Genome sequencing of the stress-tolerant strain Azospirillum brasilense Az19.</title>
        <authorList>
            <person name="Maroniche G.A."/>
            <person name="Garcia J.E."/>
            <person name="Pagnussat L."/>
            <person name="Amenta M."/>
            <person name="Creus C.M."/>
        </authorList>
    </citation>
    <scope>NUCLEOTIDE SEQUENCE [LARGE SCALE GENOMIC DNA]</scope>
    <source>
        <strain evidence="4 11">Az19</strain>
    </source>
</reference>
<dbReference type="Pfam" id="PF16998">
    <property type="entry name" value="17kDa_Anti_2"/>
    <property type="match status" value="1"/>
</dbReference>